<keyword evidence="3" id="KW-1185">Reference proteome</keyword>
<dbReference type="AlphaFoldDB" id="A0A5C6RJR7"/>
<dbReference type="RefSeq" id="WP_147168133.1">
    <property type="nucleotide sequence ID" value="NZ_VOOR01000029.1"/>
</dbReference>
<dbReference type="SUPFAM" id="SSF53474">
    <property type="entry name" value="alpha/beta-Hydrolases"/>
    <property type="match status" value="1"/>
</dbReference>
<gene>
    <name evidence="2" type="ORF">FRY97_13775</name>
</gene>
<accession>A0A5C6RJR7</accession>
<feature type="domain" description="AB hydrolase-1" evidence="1">
    <location>
        <begin position="23"/>
        <end position="149"/>
    </location>
</feature>
<organism evidence="2 3">
    <name type="scientific">Phaeodactylibacter luteus</name>
    <dbReference type="NCBI Taxonomy" id="1564516"/>
    <lineage>
        <taxon>Bacteria</taxon>
        <taxon>Pseudomonadati</taxon>
        <taxon>Bacteroidota</taxon>
        <taxon>Saprospiria</taxon>
        <taxon>Saprospirales</taxon>
        <taxon>Haliscomenobacteraceae</taxon>
        <taxon>Phaeodactylibacter</taxon>
    </lineage>
</organism>
<name>A0A5C6RJR7_9BACT</name>
<protein>
    <recommendedName>
        <fullName evidence="1">AB hydrolase-1 domain-containing protein</fullName>
    </recommendedName>
</protein>
<sequence length="264" mass="28813">MPSMAVPGGQLAYQQWGSGPRKVLALHGFAMDHTAFASLAKACPELSIWALDLPFHGGTVWAADRFAPEELAAALHHFWGQVGGGRVEALGHSLGARLWLCMLPHLELAMSELWLIAPDGFGTYRSGFTERVPLSMRRRAARLTHNTGRALRQVEKLYRWKLLDAFTYRYLTTHLSGPDAHRRLLHTWASLSACKMGPARAQSYLSSKPSLPVHIGLARADRLVPAALIARAVGGLPQVSLSELPGGHRSVLDHLCAWMGPAPA</sequence>
<comment type="caution">
    <text evidence="2">The sequence shown here is derived from an EMBL/GenBank/DDBJ whole genome shotgun (WGS) entry which is preliminary data.</text>
</comment>
<dbReference type="InterPro" id="IPR029058">
    <property type="entry name" value="AB_hydrolase_fold"/>
</dbReference>
<proteinExistence type="predicted"/>
<dbReference type="OrthoDB" id="975949at2"/>
<dbReference type="EMBL" id="VOOR01000029">
    <property type="protein sequence ID" value="TXB62457.1"/>
    <property type="molecule type" value="Genomic_DNA"/>
</dbReference>
<reference evidence="2 3" key="1">
    <citation type="submission" date="2019-08" db="EMBL/GenBank/DDBJ databases">
        <title>Genome of Phaeodactylibacter luteus.</title>
        <authorList>
            <person name="Bowman J.P."/>
        </authorList>
    </citation>
    <scope>NUCLEOTIDE SEQUENCE [LARGE SCALE GENOMIC DNA]</scope>
    <source>
        <strain evidence="2 3">KCTC 42180</strain>
    </source>
</reference>
<dbReference type="Pfam" id="PF00561">
    <property type="entry name" value="Abhydrolase_1"/>
    <property type="match status" value="1"/>
</dbReference>
<evidence type="ECO:0000259" key="1">
    <source>
        <dbReference type="Pfam" id="PF00561"/>
    </source>
</evidence>
<dbReference type="Gene3D" id="3.40.50.1820">
    <property type="entry name" value="alpha/beta hydrolase"/>
    <property type="match status" value="1"/>
</dbReference>
<dbReference type="InterPro" id="IPR000073">
    <property type="entry name" value="AB_hydrolase_1"/>
</dbReference>
<evidence type="ECO:0000313" key="2">
    <source>
        <dbReference type="EMBL" id="TXB62457.1"/>
    </source>
</evidence>
<dbReference type="Proteomes" id="UP000321580">
    <property type="component" value="Unassembled WGS sequence"/>
</dbReference>
<evidence type="ECO:0000313" key="3">
    <source>
        <dbReference type="Proteomes" id="UP000321580"/>
    </source>
</evidence>